<dbReference type="Proteomes" id="UP001521116">
    <property type="component" value="Unassembled WGS sequence"/>
</dbReference>
<accession>A0ABR3S9N5</accession>
<keyword evidence="2" id="KW-1185">Reference proteome</keyword>
<name>A0ABR3S9N5_9PEZI</name>
<dbReference type="EMBL" id="JAJVDC020000407">
    <property type="protein sequence ID" value="KAL1614264.1"/>
    <property type="molecule type" value="Genomic_DNA"/>
</dbReference>
<proteinExistence type="predicted"/>
<protein>
    <submittedName>
        <fullName evidence="1">Uncharacterized protein</fullName>
    </submittedName>
</protein>
<reference evidence="1 2" key="1">
    <citation type="submission" date="2024-02" db="EMBL/GenBank/DDBJ databases">
        <title>De novo assembly and annotation of 12 fungi associated with fruit tree decline syndrome in Ontario, Canada.</title>
        <authorList>
            <person name="Sulman M."/>
            <person name="Ellouze W."/>
            <person name="Ilyukhin E."/>
        </authorList>
    </citation>
    <scope>NUCLEOTIDE SEQUENCE [LARGE SCALE GENOMIC DNA]</scope>
    <source>
        <strain evidence="1 2">M1-105</strain>
    </source>
</reference>
<comment type="caution">
    <text evidence="1">The sequence shown here is derived from an EMBL/GenBank/DDBJ whole genome shotgun (WGS) entry which is preliminary data.</text>
</comment>
<sequence>MQLSATNKQMDTSRLREADKELRNLREALGINIDDLPSNERYDDSIALAAHMKTRVIECLEDNYEGKMTKAHQPFDYHDKK</sequence>
<evidence type="ECO:0000313" key="1">
    <source>
        <dbReference type="EMBL" id="KAL1614264.1"/>
    </source>
</evidence>
<evidence type="ECO:0000313" key="2">
    <source>
        <dbReference type="Proteomes" id="UP001521116"/>
    </source>
</evidence>
<gene>
    <name evidence="1" type="ORF">SLS56_012149</name>
</gene>
<organism evidence="1 2">
    <name type="scientific">Neofusicoccum ribis</name>
    <dbReference type="NCBI Taxonomy" id="45134"/>
    <lineage>
        <taxon>Eukaryota</taxon>
        <taxon>Fungi</taxon>
        <taxon>Dikarya</taxon>
        <taxon>Ascomycota</taxon>
        <taxon>Pezizomycotina</taxon>
        <taxon>Dothideomycetes</taxon>
        <taxon>Dothideomycetes incertae sedis</taxon>
        <taxon>Botryosphaeriales</taxon>
        <taxon>Botryosphaeriaceae</taxon>
        <taxon>Neofusicoccum</taxon>
    </lineage>
</organism>